<evidence type="ECO:0000313" key="2">
    <source>
        <dbReference type="Proteomes" id="UP000823775"/>
    </source>
</evidence>
<reference evidence="1 2" key="1">
    <citation type="journal article" date="2021" name="BMC Genomics">
        <title>Datura genome reveals duplications of psychoactive alkaloid biosynthetic genes and high mutation rate following tissue culture.</title>
        <authorList>
            <person name="Rajewski A."/>
            <person name="Carter-House D."/>
            <person name="Stajich J."/>
            <person name="Litt A."/>
        </authorList>
    </citation>
    <scope>NUCLEOTIDE SEQUENCE [LARGE SCALE GENOMIC DNA]</scope>
    <source>
        <strain evidence="1">AR-01</strain>
    </source>
</reference>
<gene>
    <name evidence="1" type="ORF">HAX54_044488</name>
</gene>
<keyword evidence="2" id="KW-1185">Reference proteome</keyword>
<dbReference type="EMBL" id="JACEIK010006788">
    <property type="protein sequence ID" value="MCE3049267.1"/>
    <property type="molecule type" value="Genomic_DNA"/>
</dbReference>
<sequence>MNNVVFESLNDHLEIPLQRDCHSSRRFAIVVRDENHRVHHGETLVDIGVCYSEKWTVAADDGRQNA</sequence>
<protein>
    <submittedName>
        <fullName evidence="1">Uncharacterized protein</fullName>
    </submittedName>
</protein>
<comment type="caution">
    <text evidence="1">The sequence shown here is derived from an EMBL/GenBank/DDBJ whole genome shotgun (WGS) entry which is preliminary data.</text>
</comment>
<accession>A0ABS8WGR1</accession>
<dbReference type="Proteomes" id="UP000823775">
    <property type="component" value="Unassembled WGS sequence"/>
</dbReference>
<evidence type="ECO:0000313" key="1">
    <source>
        <dbReference type="EMBL" id="MCE3049267.1"/>
    </source>
</evidence>
<name>A0ABS8WGR1_DATST</name>
<feature type="non-terminal residue" evidence="1">
    <location>
        <position position="66"/>
    </location>
</feature>
<proteinExistence type="predicted"/>
<organism evidence="1 2">
    <name type="scientific">Datura stramonium</name>
    <name type="common">Jimsonweed</name>
    <name type="synonym">Common thornapple</name>
    <dbReference type="NCBI Taxonomy" id="4076"/>
    <lineage>
        <taxon>Eukaryota</taxon>
        <taxon>Viridiplantae</taxon>
        <taxon>Streptophyta</taxon>
        <taxon>Embryophyta</taxon>
        <taxon>Tracheophyta</taxon>
        <taxon>Spermatophyta</taxon>
        <taxon>Magnoliopsida</taxon>
        <taxon>eudicotyledons</taxon>
        <taxon>Gunneridae</taxon>
        <taxon>Pentapetalae</taxon>
        <taxon>asterids</taxon>
        <taxon>lamiids</taxon>
        <taxon>Solanales</taxon>
        <taxon>Solanaceae</taxon>
        <taxon>Solanoideae</taxon>
        <taxon>Datureae</taxon>
        <taxon>Datura</taxon>
    </lineage>
</organism>